<comment type="caution">
    <text evidence="2">The sequence shown here is derived from an EMBL/GenBank/DDBJ whole genome shotgun (WGS) entry which is preliminary data.</text>
</comment>
<dbReference type="EMBL" id="JANBVO010000075">
    <property type="protein sequence ID" value="KAJ9130958.1"/>
    <property type="molecule type" value="Genomic_DNA"/>
</dbReference>
<dbReference type="AlphaFoldDB" id="A0AA38RHV3"/>
<evidence type="ECO:0000313" key="3">
    <source>
        <dbReference type="Proteomes" id="UP001174694"/>
    </source>
</evidence>
<feature type="compositionally biased region" description="Basic and acidic residues" evidence="1">
    <location>
        <begin position="24"/>
        <end position="46"/>
    </location>
</feature>
<evidence type="ECO:0000256" key="1">
    <source>
        <dbReference type="SAM" id="MobiDB-lite"/>
    </source>
</evidence>
<feature type="region of interest" description="Disordered" evidence="1">
    <location>
        <begin position="247"/>
        <end position="328"/>
    </location>
</feature>
<feature type="compositionally biased region" description="Low complexity" evidence="1">
    <location>
        <begin position="150"/>
        <end position="166"/>
    </location>
</feature>
<keyword evidence="3" id="KW-1185">Reference proteome</keyword>
<feature type="compositionally biased region" description="Basic and acidic residues" evidence="1">
    <location>
        <begin position="297"/>
        <end position="306"/>
    </location>
</feature>
<proteinExistence type="predicted"/>
<feature type="compositionally biased region" description="Low complexity" evidence="1">
    <location>
        <begin position="68"/>
        <end position="80"/>
    </location>
</feature>
<protein>
    <submittedName>
        <fullName evidence="2">Uncharacterized protein</fullName>
    </submittedName>
</protein>
<feature type="compositionally biased region" description="Low complexity" evidence="1">
    <location>
        <begin position="180"/>
        <end position="198"/>
    </location>
</feature>
<feature type="compositionally biased region" description="Basic and acidic residues" evidence="1">
    <location>
        <begin position="57"/>
        <end position="67"/>
    </location>
</feature>
<feature type="region of interest" description="Disordered" evidence="1">
    <location>
        <begin position="1"/>
        <end position="208"/>
    </location>
</feature>
<feature type="compositionally biased region" description="Pro residues" evidence="1">
    <location>
        <begin position="117"/>
        <end position="126"/>
    </location>
</feature>
<evidence type="ECO:0000313" key="2">
    <source>
        <dbReference type="EMBL" id="KAJ9130958.1"/>
    </source>
</evidence>
<reference evidence="2" key="1">
    <citation type="submission" date="2022-07" db="EMBL/GenBank/DDBJ databases">
        <title>Fungi with potential for degradation of polypropylene.</title>
        <authorList>
            <person name="Gostincar C."/>
        </authorList>
    </citation>
    <scope>NUCLEOTIDE SEQUENCE</scope>
    <source>
        <strain evidence="2">EXF-13308</strain>
    </source>
</reference>
<organism evidence="2 3">
    <name type="scientific">Pleurostoma richardsiae</name>
    <dbReference type="NCBI Taxonomy" id="41990"/>
    <lineage>
        <taxon>Eukaryota</taxon>
        <taxon>Fungi</taxon>
        <taxon>Dikarya</taxon>
        <taxon>Ascomycota</taxon>
        <taxon>Pezizomycotina</taxon>
        <taxon>Sordariomycetes</taxon>
        <taxon>Sordariomycetidae</taxon>
        <taxon>Calosphaeriales</taxon>
        <taxon>Pleurostomataceae</taxon>
        <taxon>Pleurostoma</taxon>
    </lineage>
</organism>
<dbReference type="Proteomes" id="UP001174694">
    <property type="component" value="Unassembled WGS sequence"/>
</dbReference>
<feature type="compositionally biased region" description="Basic and acidic residues" evidence="1">
    <location>
        <begin position="259"/>
        <end position="281"/>
    </location>
</feature>
<accession>A0AA38RHV3</accession>
<sequence>MAHQLPFEQKFEQQGGIQRRSPRGPHDAREAREAARAAKNGADSRYRRAYSPPEGPDDFHSDDHSLREAQALLARAQAQQGTVPIAADPLARNARSRRPGNLNRGGLKASVPVSPTSEPPSYPGPPVENNGHTGQSRPAEPGRQRLSTAGSQGRRPSESGSPRSAPKAQRPQSMSMMADPQQQQRRPPSPSNLSAASSINRLNSPSINKIVLQPLEQKIHEYDNLMEEATVQMMQLDEEIRALQERRRQAEEQFSQAKSKHDEYERQHEDVSRALRGELMQRSRTPPPPHRMSASLDKIDSYDDRPMSGQSGKTYKSRGRGFRLSLFK</sequence>
<gene>
    <name evidence="2" type="ORF">NKR23_g11944</name>
</gene>
<name>A0AA38RHV3_9PEZI</name>